<dbReference type="RefSeq" id="WP_198431365.1">
    <property type="nucleotide sequence ID" value="NZ_MEIW01000085.1"/>
</dbReference>
<dbReference type="InterPro" id="IPR025746">
    <property type="entry name" value="PilX_N_dom"/>
</dbReference>
<accession>A0A2N9Y6G0</accession>
<sequence>MKPNFKAPMNQSGFALFLVLIMMIVIAFLVVATIQSTSMDTRTSANDSDHQFALQNAQTGIIAAEEFIGSWPAAKQKKHFTCNCTNGLCAAKNILPAIADSKLATVENCESSLPEVWKRDHVFDDTDKDPSIVSSSNTTIQPGTSSDTNNTNNKVKFRYVIEYLGPDTAAGTGIYLFRITSKGWGLNASTTSIVEENVQAALYDN</sequence>
<reference evidence="5 6" key="1">
    <citation type="journal article" date="2017" name="MBio">
        <title>Type VI secretion-mediated competition in the bee gut microbiome.</title>
        <authorList>
            <person name="Steele M.I."/>
            <person name="Kwong W.K."/>
            <person name="Powell J.E."/>
            <person name="Whiteley M."/>
            <person name="Moran N.A."/>
        </authorList>
    </citation>
    <scope>NUCLEOTIDE SEQUENCE [LARGE SCALE GENOMIC DNA]</scope>
    <source>
        <strain evidence="5 6">PEB0171</strain>
    </source>
</reference>
<feature type="transmembrane region" description="Helical" evidence="2">
    <location>
        <begin position="12"/>
        <end position="34"/>
    </location>
</feature>
<evidence type="ECO:0008006" key="7">
    <source>
        <dbReference type="Google" id="ProtNLM"/>
    </source>
</evidence>
<feature type="compositionally biased region" description="Polar residues" evidence="1">
    <location>
        <begin position="132"/>
        <end position="149"/>
    </location>
</feature>
<feature type="region of interest" description="Disordered" evidence="1">
    <location>
        <begin position="128"/>
        <end position="149"/>
    </location>
</feature>
<evidence type="ECO:0000259" key="4">
    <source>
        <dbReference type="Pfam" id="PF14341"/>
    </source>
</evidence>
<keyword evidence="2" id="KW-0812">Transmembrane</keyword>
<evidence type="ECO:0000256" key="2">
    <source>
        <dbReference type="SAM" id="Phobius"/>
    </source>
</evidence>
<gene>
    <name evidence="5" type="ORF">BHC47_09775</name>
</gene>
<evidence type="ECO:0000256" key="1">
    <source>
        <dbReference type="SAM" id="MobiDB-lite"/>
    </source>
</evidence>
<organism evidence="5 6">
    <name type="scientific">Snodgrassella alvi</name>
    <dbReference type="NCBI Taxonomy" id="1196083"/>
    <lineage>
        <taxon>Bacteria</taxon>
        <taxon>Pseudomonadati</taxon>
        <taxon>Pseudomonadota</taxon>
        <taxon>Betaproteobacteria</taxon>
        <taxon>Neisseriales</taxon>
        <taxon>Neisseriaceae</taxon>
        <taxon>Snodgrassella</taxon>
    </lineage>
</organism>
<dbReference type="AlphaFoldDB" id="A0A2N9Y6G0"/>
<keyword evidence="2" id="KW-0472">Membrane</keyword>
<dbReference type="Pfam" id="PF14341">
    <property type="entry name" value="PilX_N"/>
    <property type="match status" value="1"/>
</dbReference>
<keyword evidence="2" id="KW-1133">Transmembrane helix</keyword>
<comment type="caution">
    <text evidence="5">The sequence shown here is derived from an EMBL/GenBank/DDBJ whole genome shotgun (WGS) entry which is preliminary data.</text>
</comment>
<name>A0A2N9Y6G0_9NEIS</name>
<evidence type="ECO:0000259" key="3">
    <source>
        <dbReference type="Pfam" id="PF13681"/>
    </source>
</evidence>
<evidence type="ECO:0000313" key="5">
    <source>
        <dbReference type="EMBL" id="PIT64455.1"/>
    </source>
</evidence>
<feature type="domain" description="Type 4 fimbrial biogenesis protein PilX N-terminal" evidence="4">
    <location>
        <begin position="12"/>
        <end position="61"/>
    </location>
</feature>
<dbReference type="InterPro" id="IPR025205">
    <property type="entry name" value="PilX/PilW_C"/>
</dbReference>
<evidence type="ECO:0000313" key="6">
    <source>
        <dbReference type="Proteomes" id="UP000231094"/>
    </source>
</evidence>
<dbReference type="Pfam" id="PF13681">
    <property type="entry name" value="PilX"/>
    <property type="match status" value="1"/>
</dbReference>
<protein>
    <recommendedName>
        <fullName evidence="7">Type IV fimbrial biogenesis protein PilX</fullName>
    </recommendedName>
</protein>
<feature type="domain" description="PilX/PilW C-terminal" evidence="3">
    <location>
        <begin position="109"/>
        <end position="199"/>
    </location>
</feature>
<dbReference type="Proteomes" id="UP000231094">
    <property type="component" value="Unassembled WGS sequence"/>
</dbReference>
<proteinExistence type="predicted"/>
<dbReference type="EMBL" id="MEIV01000015">
    <property type="protein sequence ID" value="PIT64455.1"/>
    <property type="molecule type" value="Genomic_DNA"/>
</dbReference>